<evidence type="ECO:0000256" key="3">
    <source>
        <dbReference type="ARBA" id="ARBA00023242"/>
    </source>
</evidence>
<dbReference type="Gene3D" id="1.10.238.100">
    <property type="entry name" value="YAP1 redox domain. Chain B"/>
    <property type="match status" value="1"/>
</dbReference>
<protein>
    <recommendedName>
        <fullName evidence="6">BZIP domain-containing protein</fullName>
    </recommendedName>
</protein>
<dbReference type="GO" id="GO:0034599">
    <property type="term" value="P:cellular response to oxidative stress"/>
    <property type="evidence" value="ECO:0007669"/>
    <property type="project" value="UniProtKB-ARBA"/>
</dbReference>
<dbReference type="PANTHER" id="PTHR40621">
    <property type="entry name" value="TRANSCRIPTION FACTOR KAPC-RELATED"/>
    <property type="match status" value="1"/>
</dbReference>
<comment type="similarity">
    <text evidence="4">Belongs to the bZIP family. YAP subfamily.</text>
</comment>
<reference evidence="7 8" key="1">
    <citation type="journal article" date="2020" name="bioRxiv">
        <title>Whole genome comparisons of ergot fungi reveals the divergence and evolution of species within the genus Claviceps are the result of varying mechanisms driving genome evolution and host range expansion.</title>
        <authorList>
            <person name="Wyka S.A."/>
            <person name="Mondo S.J."/>
            <person name="Liu M."/>
            <person name="Dettman J."/>
            <person name="Nalam V."/>
            <person name="Broders K.D."/>
        </authorList>
    </citation>
    <scope>NUCLEOTIDE SEQUENCE [LARGE SCALE GENOMIC DNA]</scope>
    <source>
        <strain evidence="7 8">LM576</strain>
    </source>
</reference>
<evidence type="ECO:0000256" key="2">
    <source>
        <dbReference type="ARBA" id="ARBA00004496"/>
    </source>
</evidence>
<feature type="compositionally biased region" description="Low complexity" evidence="5">
    <location>
        <begin position="289"/>
        <end position="298"/>
    </location>
</feature>
<dbReference type="InterPro" id="IPR046347">
    <property type="entry name" value="bZIP_sf"/>
</dbReference>
<dbReference type="Pfam" id="PF00170">
    <property type="entry name" value="bZIP_1"/>
    <property type="match status" value="1"/>
</dbReference>
<dbReference type="GO" id="GO:0005737">
    <property type="term" value="C:cytoplasm"/>
    <property type="evidence" value="ECO:0007669"/>
    <property type="project" value="UniProtKB-SubCell"/>
</dbReference>
<feature type="compositionally biased region" description="Low complexity" evidence="5">
    <location>
        <begin position="240"/>
        <end position="249"/>
    </location>
</feature>
<feature type="region of interest" description="Disordered" evidence="5">
    <location>
        <begin position="285"/>
        <end position="316"/>
    </location>
</feature>
<gene>
    <name evidence="7" type="ORF">E4U13_005366</name>
</gene>
<dbReference type="GO" id="GO:0001228">
    <property type="term" value="F:DNA-binding transcription activator activity, RNA polymerase II-specific"/>
    <property type="evidence" value="ECO:0007669"/>
    <property type="project" value="TreeGrafter"/>
</dbReference>
<dbReference type="FunFam" id="1.20.5.170:FF:000067">
    <property type="entry name" value="BZIP transcription factor"/>
    <property type="match status" value="1"/>
</dbReference>
<dbReference type="SUPFAM" id="SSF57959">
    <property type="entry name" value="Leucine zipper domain"/>
    <property type="match status" value="1"/>
</dbReference>
<dbReference type="PROSITE" id="PS00036">
    <property type="entry name" value="BZIP_BASIC"/>
    <property type="match status" value="1"/>
</dbReference>
<feature type="compositionally biased region" description="Basic and acidic residues" evidence="5">
    <location>
        <begin position="94"/>
        <end position="103"/>
    </location>
</feature>
<comment type="subcellular location">
    <subcellularLocation>
        <location evidence="2">Cytoplasm</location>
    </subcellularLocation>
    <subcellularLocation>
        <location evidence="1">Nucleus</location>
    </subcellularLocation>
</comment>
<evidence type="ECO:0000256" key="4">
    <source>
        <dbReference type="ARBA" id="ARBA00038132"/>
    </source>
</evidence>
<dbReference type="InterPro" id="IPR023167">
    <property type="entry name" value="Yap1_redox_dom_sf"/>
</dbReference>
<dbReference type="SUPFAM" id="SSF111430">
    <property type="entry name" value="YAP1 redox domain"/>
    <property type="match status" value="1"/>
</dbReference>
<organism evidence="7 8">
    <name type="scientific">Claviceps humidiphila</name>
    <dbReference type="NCBI Taxonomy" id="1294629"/>
    <lineage>
        <taxon>Eukaryota</taxon>
        <taxon>Fungi</taxon>
        <taxon>Dikarya</taxon>
        <taxon>Ascomycota</taxon>
        <taxon>Pezizomycotina</taxon>
        <taxon>Sordariomycetes</taxon>
        <taxon>Hypocreomycetidae</taxon>
        <taxon>Hypocreales</taxon>
        <taxon>Clavicipitaceae</taxon>
        <taxon>Claviceps</taxon>
    </lineage>
</organism>
<dbReference type="GO" id="GO:0000976">
    <property type="term" value="F:transcription cis-regulatory region binding"/>
    <property type="evidence" value="ECO:0007669"/>
    <property type="project" value="InterPro"/>
</dbReference>
<feature type="region of interest" description="Disordered" evidence="5">
    <location>
        <begin position="76"/>
        <end position="160"/>
    </location>
</feature>
<evidence type="ECO:0000313" key="7">
    <source>
        <dbReference type="EMBL" id="KAG6110498.1"/>
    </source>
</evidence>
<sequence>MASTGSTGNALPHHFILTPHQQSLLFAALHANKQDSTISPDVKSESLQESTYLDNFDDDLGDTSFDFSYVSAGGDQNTMMGGMPSTGNSDCAEGEVHEKRSYPDDDDGETSPGNESKRHESTGKVAKKPGRKPLTSEPTSKRKAQNRAAQRAFRERKEKHLKDLESKVEELEKASQNANHENSKLRAQVDKMTVELSQYKQRLAVMAPKSGSRDKMLYDVNDVSFQFEFPQFGALPTPPTSTACPSSNPVSPEQSKHIGQKKTSVCSLGASATTGTASRCSLDLGAATSSPSVSSNSNAEGPGSSCGTSPEPLMQSPTAFKPIETLTTIGEEQPESTMANQPFALGDLDVGSPSFDWLVQQNGGGSFDPQLFGDYRDSQENVLSNPSFDDFVFGGALDADFYTPFNTAPTLGPKKDLIAEIDAQRNAIENDEGKETGLSCTQLWYVLKNRTNCRYEQSLTSRYREKLQGCSKAQNGSFDFDLDGLCSELTKKAKCTGSGPVVCPDDFDSILKKYMHKTDKPNDGVATL</sequence>
<keyword evidence="8" id="KW-1185">Reference proteome</keyword>
<proteinExistence type="inferred from homology"/>
<evidence type="ECO:0000256" key="5">
    <source>
        <dbReference type="SAM" id="MobiDB-lite"/>
    </source>
</evidence>
<dbReference type="Pfam" id="PF08601">
    <property type="entry name" value="PAP1"/>
    <property type="match status" value="2"/>
</dbReference>
<dbReference type="InterPro" id="IPR004827">
    <property type="entry name" value="bZIP"/>
</dbReference>
<keyword evidence="3" id="KW-0539">Nucleus</keyword>
<dbReference type="CDD" id="cd14688">
    <property type="entry name" value="bZIP_YAP"/>
    <property type="match status" value="1"/>
</dbReference>
<dbReference type="InterPro" id="IPR050936">
    <property type="entry name" value="AP-1-like"/>
</dbReference>
<feature type="domain" description="BZIP" evidence="6">
    <location>
        <begin position="136"/>
        <end position="199"/>
    </location>
</feature>
<dbReference type="EMBL" id="SRQM01000430">
    <property type="protein sequence ID" value="KAG6110498.1"/>
    <property type="molecule type" value="Genomic_DNA"/>
</dbReference>
<dbReference type="InterPro" id="IPR013910">
    <property type="entry name" value="TF_PAP1"/>
</dbReference>
<evidence type="ECO:0000256" key="1">
    <source>
        <dbReference type="ARBA" id="ARBA00004123"/>
    </source>
</evidence>
<dbReference type="PANTHER" id="PTHR40621:SF6">
    <property type="entry name" value="AP-1-LIKE TRANSCRIPTION FACTOR YAP1-RELATED"/>
    <property type="match status" value="1"/>
</dbReference>
<feature type="compositionally biased region" description="Polar residues" evidence="5">
    <location>
        <begin position="76"/>
        <end position="89"/>
    </location>
</feature>
<accession>A0A9P7TV79</accession>
<evidence type="ECO:0000313" key="8">
    <source>
        <dbReference type="Proteomes" id="UP000732380"/>
    </source>
</evidence>
<dbReference type="AlphaFoldDB" id="A0A9P7TV79"/>
<comment type="caution">
    <text evidence="7">The sequence shown here is derived from an EMBL/GenBank/DDBJ whole genome shotgun (WGS) entry which is preliminary data.</text>
</comment>
<dbReference type="Proteomes" id="UP000732380">
    <property type="component" value="Unassembled WGS sequence"/>
</dbReference>
<dbReference type="GO" id="GO:0090575">
    <property type="term" value="C:RNA polymerase II transcription regulator complex"/>
    <property type="evidence" value="ECO:0007669"/>
    <property type="project" value="TreeGrafter"/>
</dbReference>
<dbReference type="PROSITE" id="PS50217">
    <property type="entry name" value="BZIP"/>
    <property type="match status" value="1"/>
</dbReference>
<dbReference type="SMART" id="SM00338">
    <property type="entry name" value="BRLZ"/>
    <property type="match status" value="1"/>
</dbReference>
<feature type="region of interest" description="Disordered" evidence="5">
    <location>
        <begin position="238"/>
        <end position="258"/>
    </location>
</feature>
<name>A0A9P7TV79_9HYPO</name>
<dbReference type="Gene3D" id="1.20.5.170">
    <property type="match status" value="1"/>
</dbReference>
<evidence type="ECO:0000259" key="6">
    <source>
        <dbReference type="PROSITE" id="PS50217"/>
    </source>
</evidence>